<dbReference type="Proteomes" id="UP000499080">
    <property type="component" value="Unassembled WGS sequence"/>
</dbReference>
<feature type="non-terminal residue" evidence="1">
    <location>
        <position position="1"/>
    </location>
</feature>
<proteinExistence type="predicted"/>
<sequence length="57" mass="6614">VMFHGTDTSPLVDYIHPSILPVEFGGQAEPFENTKWKDIIHDSTELVLRHLRYGYQD</sequence>
<evidence type="ECO:0000313" key="2">
    <source>
        <dbReference type="Proteomes" id="UP000499080"/>
    </source>
</evidence>
<comment type="caution">
    <text evidence="1">The sequence shown here is derived from an EMBL/GenBank/DDBJ whole genome shotgun (WGS) entry which is preliminary data.</text>
</comment>
<keyword evidence="2" id="KW-1185">Reference proteome</keyword>
<dbReference type="SUPFAM" id="SSF52087">
    <property type="entry name" value="CRAL/TRIO domain"/>
    <property type="match status" value="1"/>
</dbReference>
<dbReference type="Gene3D" id="3.40.525.10">
    <property type="entry name" value="CRAL-TRIO lipid binding domain"/>
    <property type="match status" value="1"/>
</dbReference>
<name>A0A4Y2SD10_ARAVE</name>
<protein>
    <recommendedName>
        <fullName evidence="3">CRAL-TRIO domain-containing protein</fullName>
    </recommendedName>
</protein>
<evidence type="ECO:0008006" key="3">
    <source>
        <dbReference type="Google" id="ProtNLM"/>
    </source>
</evidence>
<dbReference type="AlphaFoldDB" id="A0A4Y2SD10"/>
<evidence type="ECO:0000313" key="1">
    <source>
        <dbReference type="EMBL" id="GBN85713.1"/>
    </source>
</evidence>
<accession>A0A4Y2SD10</accession>
<dbReference type="EMBL" id="BGPR01020906">
    <property type="protein sequence ID" value="GBN85713.1"/>
    <property type="molecule type" value="Genomic_DNA"/>
</dbReference>
<gene>
    <name evidence="1" type="ORF">AVEN_1010_1</name>
</gene>
<dbReference type="InterPro" id="IPR036865">
    <property type="entry name" value="CRAL-TRIO_dom_sf"/>
</dbReference>
<organism evidence="1 2">
    <name type="scientific">Araneus ventricosus</name>
    <name type="common">Orbweaver spider</name>
    <name type="synonym">Epeira ventricosa</name>
    <dbReference type="NCBI Taxonomy" id="182803"/>
    <lineage>
        <taxon>Eukaryota</taxon>
        <taxon>Metazoa</taxon>
        <taxon>Ecdysozoa</taxon>
        <taxon>Arthropoda</taxon>
        <taxon>Chelicerata</taxon>
        <taxon>Arachnida</taxon>
        <taxon>Araneae</taxon>
        <taxon>Araneomorphae</taxon>
        <taxon>Entelegynae</taxon>
        <taxon>Araneoidea</taxon>
        <taxon>Araneidae</taxon>
        <taxon>Araneus</taxon>
    </lineage>
</organism>
<reference evidence="1 2" key="1">
    <citation type="journal article" date="2019" name="Sci. Rep.">
        <title>Orb-weaving spider Araneus ventricosus genome elucidates the spidroin gene catalogue.</title>
        <authorList>
            <person name="Kono N."/>
            <person name="Nakamura H."/>
            <person name="Ohtoshi R."/>
            <person name="Moran D.A.P."/>
            <person name="Shinohara A."/>
            <person name="Yoshida Y."/>
            <person name="Fujiwara M."/>
            <person name="Mori M."/>
            <person name="Tomita M."/>
            <person name="Arakawa K."/>
        </authorList>
    </citation>
    <scope>NUCLEOTIDE SEQUENCE [LARGE SCALE GENOMIC DNA]</scope>
</reference>